<comment type="similarity">
    <text evidence="3">Belongs to the FKBP-type PPIase family. Tig subfamily.</text>
</comment>
<evidence type="ECO:0000256" key="5">
    <source>
        <dbReference type="ARBA" id="ARBA00016902"/>
    </source>
</evidence>
<dbReference type="InterPro" id="IPR005215">
    <property type="entry name" value="Trig_fac"/>
</dbReference>
<dbReference type="GO" id="GO:0005737">
    <property type="term" value="C:cytoplasm"/>
    <property type="evidence" value="ECO:0007669"/>
    <property type="project" value="UniProtKB-SubCell"/>
</dbReference>
<dbReference type="InterPro" id="IPR027304">
    <property type="entry name" value="Trigger_fact/SurA_dom_sf"/>
</dbReference>
<keyword evidence="7" id="KW-0143">Chaperone</keyword>
<feature type="domain" description="Trigger factor ribosome-binding bacterial" evidence="11">
    <location>
        <begin position="1"/>
        <end position="146"/>
    </location>
</feature>
<evidence type="ECO:0000256" key="6">
    <source>
        <dbReference type="ARBA" id="ARBA00023110"/>
    </source>
</evidence>
<dbReference type="Gene3D" id="3.30.70.1050">
    <property type="entry name" value="Trigger factor ribosome-binding domain"/>
    <property type="match status" value="1"/>
</dbReference>
<dbReference type="AlphaFoldDB" id="A0A9D1T1T7"/>
<comment type="caution">
    <text evidence="13">The sequence shown here is derived from an EMBL/GenBank/DDBJ whole genome shotgun (WGS) entry which is preliminary data.</text>
</comment>
<accession>A0A9D1T1T7</accession>
<dbReference type="SUPFAM" id="SSF102735">
    <property type="entry name" value="Trigger factor ribosome-binding domain"/>
    <property type="match status" value="1"/>
</dbReference>
<gene>
    <name evidence="13" type="primary">tig</name>
    <name evidence="13" type="ORF">IAC79_01165</name>
</gene>
<comment type="catalytic activity">
    <reaction evidence="1">
        <text>[protein]-peptidylproline (omega=180) = [protein]-peptidylproline (omega=0)</text>
        <dbReference type="Rhea" id="RHEA:16237"/>
        <dbReference type="Rhea" id="RHEA-COMP:10747"/>
        <dbReference type="Rhea" id="RHEA-COMP:10748"/>
        <dbReference type="ChEBI" id="CHEBI:83833"/>
        <dbReference type="ChEBI" id="CHEBI:83834"/>
        <dbReference type="EC" id="5.2.1.8"/>
    </reaction>
</comment>
<dbReference type="InterPro" id="IPR008880">
    <property type="entry name" value="Trigger_fac_C"/>
</dbReference>
<dbReference type="PIRSF" id="PIRSF003095">
    <property type="entry name" value="Trigger_factor"/>
    <property type="match status" value="1"/>
</dbReference>
<dbReference type="EMBL" id="DVOR01000037">
    <property type="protein sequence ID" value="HIV08710.1"/>
    <property type="molecule type" value="Genomic_DNA"/>
</dbReference>
<evidence type="ECO:0000256" key="4">
    <source>
        <dbReference type="ARBA" id="ARBA00013194"/>
    </source>
</evidence>
<keyword evidence="8 13" id="KW-0413">Isomerase</keyword>
<dbReference type="NCBIfam" id="TIGR00115">
    <property type="entry name" value="tig"/>
    <property type="match status" value="1"/>
</dbReference>
<evidence type="ECO:0000256" key="8">
    <source>
        <dbReference type="ARBA" id="ARBA00023235"/>
    </source>
</evidence>
<feature type="domain" description="Trigger factor C-terminal" evidence="12">
    <location>
        <begin position="271"/>
        <end position="425"/>
    </location>
</feature>
<evidence type="ECO:0000256" key="3">
    <source>
        <dbReference type="ARBA" id="ARBA00005464"/>
    </source>
</evidence>
<dbReference type="InterPro" id="IPR008881">
    <property type="entry name" value="Trigger_fac_ribosome-bd_bac"/>
</dbReference>
<dbReference type="SUPFAM" id="SSF109998">
    <property type="entry name" value="Triger factor/SurA peptide-binding domain-like"/>
    <property type="match status" value="1"/>
</dbReference>
<dbReference type="EC" id="5.2.1.8" evidence="4"/>
<dbReference type="InterPro" id="IPR001179">
    <property type="entry name" value="PPIase_FKBP_dom"/>
</dbReference>
<comment type="subcellular location">
    <subcellularLocation>
        <location evidence="2">Cytoplasm</location>
    </subcellularLocation>
</comment>
<dbReference type="GO" id="GO:0006457">
    <property type="term" value="P:protein folding"/>
    <property type="evidence" value="ECO:0007669"/>
    <property type="project" value="InterPro"/>
</dbReference>
<dbReference type="GO" id="GO:0015031">
    <property type="term" value="P:protein transport"/>
    <property type="evidence" value="ECO:0007669"/>
    <property type="project" value="InterPro"/>
</dbReference>
<evidence type="ECO:0000256" key="1">
    <source>
        <dbReference type="ARBA" id="ARBA00000971"/>
    </source>
</evidence>
<evidence type="ECO:0000256" key="9">
    <source>
        <dbReference type="ARBA" id="ARBA00029986"/>
    </source>
</evidence>
<protein>
    <recommendedName>
        <fullName evidence="5">Trigger factor</fullName>
        <ecNumber evidence="4">5.2.1.8</ecNumber>
    </recommendedName>
    <alternativeName>
        <fullName evidence="9">PPIase</fullName>
    </alternativeName>
</protein>
<reference evidence="13" key="1">
    <citation type="submission" date="2020-10" db="EMBL/GenBank/DDBJ databases">
        <authorList>
            <person name="Gilroy R."/>
        </authorList>
    </citation>
    <scope>NUCLEOTIDE SEQUENCE</scope>
    <source>
        <strain evidence="13">35461</strain>
    </source>
</reference>
<name>A0A9D1T1T7_9BACT</name>
<evidence type="ECO:0000313" key="14">
    <source>
        <dbReference type="Proteomes" id="UP000886845"/>
    </source>
</evidence>
<reference evidence="13" key="2">
    <citation type="journal article" date="2021" name="PeerJ">
        <title>Extensive microbial diversity within the chicken gut microbiome revealed by metagenomics and culture.</title>
        <authorList>
            <person name="Gilroy R."/>
            <person name="Ravi A."/>
            <person name="Getino M."/>
            <person name="Pursley I."/>
            <person name="Horton D.L."/>
            <person name="Alikhan N.F."/>
            <person name="Baker D."/>
            <person name="Gharbi K."/>
            <person name="Hall N."/>
            <person name="Watson M."/>
            <person name="Adriaenssens E.M."/>
            <person name="Foster-Nyarko E."/>
            <person name="Jarju S."/>
            <person name="Secka A."/>
            <person name="Antonio M."/>
            <person name="Oren A."/>
            <person name="Chaudhuri R.R."/>
            <person name="La Ragione R."/>
            <person name="Hildebrand F."/>
            <person name="Pallen M.J."/>
        </authorList>
    </citation>
    <scope>NUCLEOTIDE SEQUENCE</scope>
    <source>
        <strain evidence="13">35461</strain>
    </source>
</reference>
<proteinExistence type="inferred from homology"/>
<sequence>MKTEIVKEEGPCRVVVATELTAEDVAPIRKKVNTLFAKRVRLPGFRPGKVPMARIEALYGKDIQQSVNQEILDAAVTDTKKTLEQQGRELARVVDVKDFKAEPGQGASLTAVLDLDPRFDLPEEAKWQVKKVDAEVTDEMLESRLADVRKMAASFRNAEGEETAAEDDLAEISFTSDLAKDGLSDAAARYVSDEGYWLQLRTDAFIPGLAEALRGKKVNDAFALDVTYPADFRVADLSGKAVHYDVTLKTLRKYVPADDAAVVARFNAKDMDEVRQNVKDSLGVTRQYEEGQRALSDLVNAIDASVSFDLPQSVLDRWTYDELYSDASNPLERFKDDPDGLRKDPVYAQAQERAAKRLRRNYTLLAVAKARDIKLTGEEADGAIAALADRLRMPPKEVVRRLRDNGRLSQVLEDALCQKVLNALVPVCAVL</sequence>
<keyword evidence="6" id="KW-0697">Rotamase</keyword>
<dbReference type="Pfam" id="PF05698">
    <property type="entry name" value="Trigger_C"/>
    <property type="match status" value="1"/>
</dbReference>
<evidence type="ECO:0000259" key="11">
    <source>
        <dbReference type="Pfam" id="PF05697"/>
    </source>
</evidence>
<evidence type="ECO:0000256" key="2">
    <source>
        <dbReference type="ARBA" id="ARBA00004496"/>
    </source>
</evidence>
<evidence type="ECO:0000259" key="12">
    <source>
        <dbReference type="Pfam" id="PF05698"/>
    </source>
</evidence>
<dbReference type="Gene3D" id="3.10.50.40">
    <property type="match status" value="1"/>
</dbReference>
<evidence type="ECO:0000313" key="13">
    <source>
        <dbReference type="EMBL" id="HIV08710.1"/>
    </source>
</evidence>
<organism evidence="13 14">
    <name type="scientific">Candidatus Spyradenecus faecavium</name>
    <dbReference type="NCBI Taxonomy" id="2840947"/>
    <lineage>
        <taxon>Bacteria</taxon>
        <taxon>Pseudomonadati</taxon>
        <taxon>Lentisphaerota</taxon>
        <taxon>Lentisphaeria</taxon>
        <taxon>Lentisphaerales</taxon>
        <taxon>Lentisphaeraceae</taxon>
        <taxon>Lentisphaeraceae incertae sedis</taxon>
        <taxon>Candidatus Spyradenecus</taxon>
    </lineage>
</organism>
<dbReference type="Pfam" id="PF05697">
    <property type="entry name" value="Trigger_N"/>
    <property type="match status" value="1"/>
</dbReference>
<dbReference type="InterPro" id="IPR036611">
    <property type="entry name" value="Trigger_fac_ribosome-bd_sf"/>
</dbReference>
<dbReference type="GO" id="GO:0003755">
    <property type="term" value="F:peptidyl-prolyl cis-trans isomerase activity"/>
    <property type="evidence" value="ECO:0007669"/>
    <property type="project" value="UniProtKB-KW"/>
</dbReference>
<dbReference type="InterPro" id="IPR037041">
    <property type="entry name" value="Trigger_fac_C_sf"/>
</dbReference>
<dbReference type="Pfam" id="PF00254">
    <property type="entry name" value="FKBP_C"/>
    <property type="match status" value="1"/>
</dbReference>
<evidence type="ECO:0000259" key="10">
    <source>
        <dbReference type="Pfam" id="PF00254"/>
    </source>
</evidence>
<dbReference type="Proteomes" id="UP000886845">
    <property type="component" value="Unassembled WGS sequence"/>
</dbReference>
<evidence type="ECO:0000256" key="7">
    <source>
        <dbReference type="ARBA" id="ARBA00023186"/>
    </source>
</evidence>
<dbReference type="InterPro" id="IPR046357">
    <property type="entry name" value="PPIase_dom_sf"/>
</dbReference>
<feature type="domain" description="PPIase FKBP-type" evidence="10">
    <location>
        <begin position="161"/>
        <end position="249"/>
    </location>
</feature>
<dbReference type="Gene3D" id="1.10.3120.10">
    <property type="entry name" value="Trigger factor, C-terminal domain"/>
    <property type="match status" value="1"/>
</dbReference>
<dbReference type="SUPFAM" id="SSF54534">
    <property type="entry name" value="FKBP-like"/>
    <property type="match status" value="1"/>
</dbReference>